<reference evidence="1" key="1">
    <citation type="submission" date="2021-06" db="EMBL/GenBank/DDBJ databases">
        <authorList>
            <person name="Hodson N. C."/>
            <person name="Mongue J. A."/>
            <person name="Jaron S. K."/>
        </authorList>
    </citation>
    <scope>NUCLEOTIDE SEQUENCE</scope>
</reference>
<comment type="caution">
    <text evidence="1">The sequence shown here is derived from an EMBL/GenBank/DDBJ whole genome shotgun (WGS) entry which is preliminary data.</text>
</comment>
<evidence type="ECO:0000313" key="1">
    <source>
        <dbReference type="EMBL" id="CAG7835443.1"/>
    </source>
</evidence>
<dbReference type="EMBL" id="CAJVCH010570624">
    <property type="protein sequence ID" value="CAG7835443.1"/>
    <property type="molecule type" value="Genomic_DNA"/>
</dbReference>
<gene>
    <name evidence="1" type="ORF">AFUS01_LOCUS44810</name>
</gene>
<keyword evidence="2" id="KW-1185">Reference proteome</keyword>
<evidence type="ECO:0000313" key="2">
    <source>
        <dbReference type="Proteomes" id="UP000708208"/>
    </source>
</evidence>
<protein>
    <submittedName>
        <fullName evidence="1">Uncharacterized protein</fullName>
    </submittedName>
</protein>
<sequence length="68" mass="7949">MSRPPHSPIQPNIKYSKIFQRLDKFGRKSTGNESTDLAPVRNNFYELSEHPWTQFGIDLTDNNTRLKD</sequence>
<accession>A0A8J2LH82</accession>
<dbReference type="Proteomes" id="UP000708208">
    <property type="component" value="Unassembled WGS sequence"/>
</dbReference>
<organism evidence="1 2">
    <name type="scientific">Allacma fusca</name>
    <dbReference type="NCBI Taxonomy" id="39272"/>
    <lineage>
        <taxon>Eukaryota</taxon>
        <taxon>Metazoa</taxon>
        <taxon>Ecdysozoa</taxon>
        <taxon>Arthropoda</taxon>
        <taxon>Hexapoda</taxon>
        <taxon>Collembola</taxon>
        <taxon>Symphypleona</taxon>
        <taxon>Sminthuridae</taxon>
        <taxon>Allacma</taxon>
    </lineage>
</organism>
<name>A0A8J2LH82_9HEXA</name>
<dbReference type="AlphaFoldDB" id="A0A8J2LH82"/>
<proteinExistence type="predicted"/>